<organism evidence="1 2">
    <name type="scientific">Lentinula lateritia</name>
    <dbReference type="NCBI Taxonomy" id="40482"/>
    <lineage>
        <taxon>Eukaryota</taxon>
        <taxon>Fungi</taxon>
        <taxon>Dikarya</taxon>
        <taxon>Basidiomycota</taxon>
        <taxon>Agaricomycotina</taxon>
        <taxon>Agaricomycetes</taxon>
        <taxon>Agaricomycetidae</taxon>
        <taxon>Agaricales</taxon>
        <taxon>Marasmiineae</taxon>
        <taxon>Omphalotaceae</taxon>
        <taxon>Lentinula</taxon>
    </lineage>
</organism>
<reference evidence="1" key="1">
    <citation type="submission" date="2022-08" db="EMBL/GenBank/DDBJ databases">
        <authorList>
            <consortium name="DOE Joint Genome Institute"/>
            <person name="Min B."/>
            <person name="Riley R."/>
            <person name="Sierra-Patev S."/>
            <person name="Naranjo-Ortiz M."/>
            <person name="Looney B."/>
            <person name="Konkel Z."/>
            <person name="Slot J.C."/>
            <person name="Sakamoto Y."/>
            <person name="Steenwyk J.L."/>
            <person name="Rokas A."/>
            <person name="Carro J."/>
            <person name="Camarero S."/>
            <person name="Ferreira P."/>
            <person name="Molpeceres G."/>
            <person name="Ruiz-Duenas F.J."/>
            <person name="Serrano A."/>
            <person name="Henrissat B."/>
            <person name="Drula E."/>
            <person name="Hughes K.W."/>
            <person name="Mata J.L."/>
            <person name="Ishikawa N.K."/>
            <person name="Vargas-Isla R."/>
            <person name="Ushijima S."/>
            <person name="Smith C.A."/>
            <person name="Ahrendt S."/>
            <person name="Andreopoulos W."/>
            <person name="He G."/>
            <person name="Labutti K."/>
            <person name="Lipzen A."/>
            <person name="Ng V."/>
            <person name="Sandor L."/>
            <person name="Barry K."/>
            <person name="Martinez A.T."/>
            <person name="Xiao Y."/>
            <person name="Gibbons J.G."/>
            <person name="Terashima K."/>
            <person name="Hibbett D.S."/>
            <person name="Grigoriev I.V."/>
        </authorList>
    </citation>
    <scope>NUCLEOTIDE SEQUENCE</scope>
    <source>
        <strain evidence="1">Sp2 HRB7682 ss15</strain>
    </source>
</reference>
<accession>A0A9W9DW40</accession>
<evidence type="ECO:0000313" key="1">
    <source>
        <dbReference type="EMBL" id="KAJ4487111.1"/>
    </source>
</evidence>
<dbReference type="InterPro" id="IPR036291">
    <property type="entry name" value="NAD(P)-bd_dom_sf"/>
</dbReference>
<evidence type="ECO:0000313" key="2">
    <source>
        <dbReference type="Proteomes" id="UP001150238"/>
    </source>
</evidence>
<name>A0A9W9DW40_9AGAR</name>
<comment type="caution">
    <text evidence="1">The sequence shown here is derived from an EMBL/GenBank/DDBJ whole genome shotgun (WGS) entry which is preliminary data.</text>
</comment>
<dbReference type="AlphaFoldDB" id="A0A9W9DW40"/>
<dbReference type="Proteomes" id="UP001150238">
    <property type="component" value="Unassembled WGS sequence"/>
</dbReference>
<reference evidence="1" key="2">
    <citation type="journal article" date="2023" name="Proc. Natl. Acad. Sci. U.S.A.">
        <title>A global phylogenomic analysis of the shiitake genus Lentinula.</title>
        <authorList>
            <person name="Sierra-Patev S."/>
            <person name="Min B."/>
            <person name="Naranjo-Ortiz M."/>
            <person name="Looney B."/>
            <person name="Konkel Z."/>
            <person name="Slot J.C."/>
            <person name="Sakamoto Y."/>
            <person name="Steenwyk J.L."/>
            <person name="Rokas A."/>
            <person name="Carro J."/>
            <person name="Camarero S."/>
            <person name="Ferreira P."/>
            <person name="Molpeceres G."/>
            <person name="Ruiz-Duenas F.J."/>
            <person name="Serrano A."/>
            <person name="Henrissat B."/>
            <person name="Drula E."/>
            <person name="Hughes K.W."/>
            <person name="Mata J.L."/>
            <person name="Ishikawa N.K."/>
            <person name="Vargas-Isla R."/>
            <person name="Ushijima S."/>
            <person name="Smith C.A."/>
            <person name="Donoghue J."/>
            <person name="Ahrendt S."/>
            <person name="Andreopoulos W."/>
            <person name="He G."/>
            <person name="LaButti K."/>
            <person name="Lipzen A."/>
            <person name="Ng V."/>
            <person name="Riley R."/>
            <person name="Sandor L."/>
            <person name="Barry K."/>
            <person name="Martinez A.T."/>
            <person name="Xiao Y."/>
            <person name="Gibbons J.G."/>
            <person name="Terashima K."/>
            <person name="Grigoriev I.V."/>
            <person name="Hibbett D."/>
        </authorList>
    </citation>
    <scope>NUCLEOTIDE SEQUENCE</scope>
    <source>
        <strain evidence="1">Sp2 HRB7682 ss15</strain>
    </source>
</reference>
<dbReference type="EMBL" id="JANVFS010000009">
    <property type="protein sequence ID" value="KAJ4487111.1"/>
    <property type="molecule type" value="Genomic_DNA"/>
</dbReference>
<dbReference type="SUPFAM" id="SSF51735">
    <property type="entry name" value="NAD(P)-binding Rossmann-fold domains"/>
    <property type="match status" value="1"/>
</dbReference>
<dbReference type="PANTHER" id="PTHR40129:SF2">
    <property type="entry name" value="KETOPANTOATE REDUCTASE N-TERMINAL DOMAIN-CONTAINING PROTEIN"/>
    <property type="match status" value="1"/>
</dbReference>
<proteinExistence type="predicted"/>
<gene>
    <name evidence="1" type="ORF">C8J55DRAFT_424099</name>
</gene>
<dbReference type="Gene3D" id="3.40.50.720">
    <property type="entry name" value="NAD(P)-binding Rossmann-like Domain"/>
    <property type="match status" value="1"/>
</dbReference>
<sequence length="301" mass="33586">MPVELLILGAGWTSTFLFPLCQQHRLSFAATTRSGHNSTIKFHFDQSSDDSEPFKVLPDAKTVLITFPITAHGGSQKLIRLYKSTRADDSNPAFIQLGATSIWGGLRRHKDGPNPKVITAAENRWYDRHSSYNSNERSDAEDELLALSLETPTTVLDLAGLYGGNRTMKRWVGKVAPTKEILRNKGSIHMIHGIDVARAIIAVHKDFSRAVGQRWLLTDGRVYDWWDLASAWGSGPGDADNSNLGPDAEDCGPQAAWVRELMRETGVRALPRSNETLGRALDSREFWETFRITPLKGRMEE</sequence>
<dbReference type="PANTHER" id="PTHR40129">
    <property type="entry name" value="KETOPANTOATE REDUCTASE N-TERMINAL DOMAIN-CONTAINING PROTEIN"/>
    <property type="match status" value="1"/>
</dbReference>
<protein>
    <submittedName>
        <fullName evidence="1">Uncharacterized protein</fullName>
    </submittedName>
</protein>